<organism evidence="2 3">
    <name type="scientific">Kibdelosporangium banguiense</name>
    <dbReference type="NCBI Taxonomy" id="1365924"/>
    <lineage>
        <taxon>Bacteria</taxon>
        <taxon>Bacillati</taxon>
        <taxon>Actinomycetota</taxon>
        <taxon>Actinomycetes</taxon>
        <taxon>Pseudonocardiales</taxon>
        <taxon>Pseudonocardiaceae</taxon>
        <taxon>Kibdelosporangium</taxon>
    </lineage>
</organism>
<evidence type="ECO:0000259" key="1">
    <source>
        <dbReference type="Pfam" id="PF14065"/>
    </source>
</evidence>
<evidence type="ECO:0000313" key="3">
    <source>
        <dbReference type="Proteomes" id="UP001519332"/>
    </source>
</evidence>
<dbReference type="InterPro" id="IPR025351">
    <property type="entry name" value="Pvc16_N"/>
</dbReference>
<protein>
    <recommendedName>
        <fullName evidence="1">Pvc16 N-terminal domain-containing protein</fullName>
    </recommendedName>
</protein>
<gene>
    <name evidence="2" type="ORF">JOF56_006929</name>
</gene>
<sequence length="279" mass="29739">MSAATAIGMVSESLRGLLSAEMTLTPAVPVTVMAPDEAGGPRRINLFLYKVDENPAFKNADWQVSRTDPAVLVPPPLSLTLSYLMTAYAPNDAQNGNATAHAILGEAMRVLHQNPVIPSTDLVPGLQDAKELIQIILNPVNLNELSTVWATFSQPFRMSVLYEVTVVQLDQAAEAQVPAPQRVRAVGVPDIRAPFAPPTIDSVADVSGPAGRTVTVSGTQFAGWQASVTLSGESLLTALPLTTDTFPVTLPASLAPGFYELRVDISRLTRKTLFVEVTP</sequence>
<dbReference type="Proteomes" id="UP001519332">
    <property type="component" value="Unassembled WGS sequence"/>
</dbReference>
<dbReference type="InterPro" id="IPR014756">
    <property type="entry name" value="Ig_E-set"/>
</dbReference>
<name>A0ABS4TRD5_9PSEU</name>
<evidence type="ECO:0000313" key="2">
    <source>
        <dbReference type="EMBL" id="MBP2326544.1"/>
    </source>
</evidence>
<dbReference type="Pfam" id="PF14065">
    <property type="entry name" value="Pvc16_N"/>
    <property type="match status" value="1"/>
</dbReference>
<keyword evidence="3" id="KW-1185">Reference proteome</keyword>
<reference evidence="2 3" key="1">
    <citation type="submission" date="2021-03" db="EMBL/GenBank/DDBJ databases">
        <title>Sequencing the genomes of 1000 actinobacteria strains.</title>
        <authorList>
            <person name="Klenk H.-P."/>
        </authorList>
    </citation>
    <scope>NUCLEOTIDE SEQUENCE [LARGE SCALE GENOMIC DNA]</scope>
    <source>
        <strain evidence="2 3">DSM 46670</strain>
    </source>
</reference>
<dbReference type="EMBL" id="JAGINW010000001">
    <property type="protein sequence ID" value="MBP2326544.1"/>
    <property type="molecule type" value="Genomic_DNA"/>
</dbReference>
<feature type="domain" description="Pvc16 N-terminal" evidence="1">
    <location>
        <begin position="10"/>
        <end position="180"/>
    </location>
</feature>
<dbReference type="SUPFAM" id="SSF81296">
    <property type="entry name" value="E set domains"/>
    <property type="match status" value="1"/>
</dbReference>
<accession>A0ABS4TRD5</accession>
<comment type="caution">
    <text evidence="2">The sequence shown here is derived from an EMBL/GenBank/DDBJ whole genome shotgun (WGS) entry which is preliminary data.</text>
</comment>
<dbReference type="Gene3D" id="2.60.40.10">
    <property type="entry name" value="Immunoglobulins"/>
    <property type="match status" value="1"/>
</dbReference>
<dbReference type="RefSeq" id="WP_209643597.1">
    <property type="nucleotide sequence ID" value="NZ_JAGINW010000001.1"/>
</dbReference>
<dbReference type="InterPro" id="IPR013783">
    <property type="entry name" value="Ig-like_fold"/>
</dbReference>
<proteinExistence type="predicted"/>